<sequence length="20" mass="2318">MKESSRCCPGGWTNRRPRPV</sequence>
<organism evidence="2 3">
    <name type="scientific">Rattus norvegicus</name>
    <name type="common">Rat</name>
    <dbReference type="NCBI Taxonomy" id="10116"/>
    <lineage>
        <taxon>Eukaryota</taxon>
        <taxon>Metazoa</taxon>
        <taxon>Chordata</taxon>
        <taxon>Craniata</taxon>
        <taxon>Vertebrata</taxon>
        <taxon>Euteleostomi</taxon>
        <taxon>Mammalia</taxon>
        <taxon>Eutheria</taxon>
        <taxon>Euarchontoglires</taxon>
        <taxon>Glires</taxon>
        <taxon>Rodentia</taxon>
        <taxon>Myomorpha</taxon>
        <taxon>Muroidea</taxon>
        <taxon>Muridae</taxon>
        <taxon>Murinae</taxon>
        <taxon>Rattus</taxon>
    </lineage>
</organism>
<reference evidence="2 3" key="1">
    <citation type="submission" date="2005-07" db="EMBL/GenBank/DDBJ databases">
        <authorList>
            <person name="Mural R.J."/>
            <person name="Li P.W."/>
            <person name="Adams M.D."/>
            <person name="Amanatides P.G."/>
            <person name="Baden-Tillson H."/>
            <person name="Barnstead M."/>
            <person name="Chin S.H."/>
            <person name="Dew I."/>
            <person name="Evans C.A."/>
            <person name="Ferriera S."/>
            <person name="Flanigan M."/>
            <person name="Fosler C."/>
            <person name="Glodek A."/>
            <person name="Gu Z."/>
            <person name="Holt R.A."/>
            <person name="Jennings D."/>
            <person name="Kraft C.L."/>
            <person name="Lu F."/>
            <person name="Nguyen T."/>
            <person name="Nusskern D.R."/>
            <person name="Pfannkoch C.M."/>
            <person name="Sitter C."/>
            <person name="Sutton G.G."/>
            <person name="Venter J.C."/>
            <person name="Wang Z."/>
            <person name="Woodage T."/>
            <person name="Zheng X.H."/>
            <person name="Zhong F."/>
        </authorList>
    </citation>
    <scope>NUCLEOTIDE SEQUENCE [LARGE SCALE GENOMIC DNA]</scope>
    <source>
        <strain>BN</strain>
        <strain evidence="3">Sprague-Dawley</strain>
    </source>
</reference>
<protein>
    <submittedName>
        <fullName evidence="2">RCG34396</fullName>
    </submittedName>
</protein>
<name>A6HDD2_RAT</name>
<dbReference type="Proteomes" id="UP000234681">
    <property type="component" value="Chromosome 10"/>
</dbReference>
<feature type="region of interest" description="Disordered" evidence="1">
    <location>
        <begin position="1"/>
        <end position="20"/>
    </location>
</feature>
<evidence type="ECO:0000256" key="1">
    <source>
        <dbReference type="SAM" id="MobiDB-lite"/>
    </source>
</evidence>
<dbReference type="EMBL" id="CH473948">
    <property type="protein sequence ID" value="EDM04037.1"/>
    <property type="molecule type" value="Genomic_DNA"/>
</dbReference>
<dbReference type="AlphaFoldDB" id="A6HDD2"/>
<gene>
    <name evidence="2" type="ORF">rCG_34396</name>
</gene>
<accession>A6HDD2</accession>
<proteinExistence type="predicted"/>
<evidence type="ECO:0000313" key="2">
    <source>
        <dbReference type="EMBL" id="EDM04037.1"/>
    </source>
</evidence>
<evidence type="ECO:0000313" key="3">
    <source>
        <dbReference type="Proteomes" id="UP000234681"/>
    </source>
</evidence>